<gene>
    <name evidence="2" type="ORF">MGAL_10B054475</name>
</gene>
<feature type="compositionally biased region" description="Basic and acidic residues" evidence="1">
    <location>
        <begin position="261"/>
        <end position="275"/>
    </location>
</feature>
<dbReference type="Proteomes" id="UP000596742">
    <property type="component" value="Unassembled WGS sequence"/>
</dbReference>
<accession>A0A8B6C8A0</accession>
<evidence type="ECO:0000256" key="1">
    <source>
        <dbReference type="SAM" id="MobiDB-lite"/>
    </source>
</evidence>
<dbReference type="OrthoDB" id="6173772at2759"/>
<evidence type="ECO:0000313" key="3">
    <source>
        <dbReference type="Proteomes" id="UP000596742"/>
    </source>
</evidence>
<keyword evidence="3" id="KW-1185">Reference proteome</keyword>
<protein>
    <submittedName>
        <fullName evidence="2">Uncharacterized protein</fullName>
    </submittedName>
</protein>
<evidence type="ECO:0000313" key="2">
    <source>
        <dbReference type="EMBL" id="VDI01397.1"/>
    </source>
</evidence>
<comment type="caution">
    <text evidence="2">The sequence shown here is derived from an EMBL/GenBank/DDBJ whole genome shotgun (WGS) entry which is preliminary data.</text>
</comment>
<feature type="region of interest" description="Disordered" evidence="1">
    <location>
        <begin position="261"/>
        <end position="299"/>
    </location>
</feature>
<proteinExistence type="predicted"/>
<feature type="compositionally biased region" description="Acidic residues" evidence="1">
    <location>
        <begin position="276"/>
        <end position="286"/>
    </location>
</feature>
<sequence length="334" mass="39452">MSKQVIRHVNFLSLLASAEDQQRLAMIKTMNNEQFKILLECIYNILHGVVTLSPLNKKKLLEYKTVIRKITAEDTQRLHRKRLLFKVSIKSHSYSSKDCACSLKMTKEMILIPKHKFEAVLQKQNEDQSKAEVVLNDTPPRDNDQHNLSYDQKPLHDDLQSLINITIPSRYKDKALRLLLYLQKQPSIKWDEQGEVCIDGKVISNTHIVDLIRDSTVPIGRRKLTAGIHHQFYQFLKSTNIPLCLFRNVEKTNKVRFESTSYKEKKTEEENKEKEETDEYSEDSDNEYIQRNKKTKKTETNLETQKKMYVQRDINSIFTIKKKRKKWLQFKCFN</sequence>
<reference evidence="2" key="1">
    <citation type="submission" date="2018-11" db="EMBL/GenBank/DDBJ databases">
        <authorList>
            <person name="Alioto T."/>
            <person name="Alioto T."/>
        </authorList>
    </citation>
    <scope>NUCLEOTIDE SEQUENCE</scope>
</reference>
<dbReference type="EMBL" id="UYJE01001351">
    <property type="protein sequence ID" value="VDI01397.1"/>
    <property type="molecule type" value="Genomic_DNA"/>
</dbReference>
<organism evidence="2 3">
    <name type="scientific">Mytilus galloprovincialis</name>
    <name type="common">Mediterranean mussel</name>
    <dbReference type="NCBI Taxonomy" id="29158"/>
    <lineage>
        <taxon>Eukaryota</taxon>
        <taxon>Metazoa</taxon>
        <taxon>Spiralia</taxon>
        <taxon>Lophotrochozoa</taxon>
        <taxon>Mollusca</taxon>
        <taxon>Bivalvia</taxon>
        <taxon>Autobranchia</taxon>
        <taxon>Pteriomorphia</taxon>
        <taxon>Mytilida</taxon>
        <taxon>Mytiloidea</taxon>
        <taxon>Mytilidae</taxon>
        <taxon>Mytilinae</taxon>
        <taxon>Mytilus</taxon>
    </lineage>
</organism>
<dbReference type="AlphaFoldDB" id="A0A8B6C8A0"/>
<name>A0A8B6C8A0_MYTGA</name>